<sequence length="406" mass="42086">MTYGDKAAARLQQIAKASTTTEGVTRLPWTPEHRVASDEIAGWMQAAGLDVTRDAAGTLVGASPNPEGKPVLLIGSHQDSVPSGGAFDGIMGIAVGCLAAEALRHEIPKFPFAIEVLAFADEEGVRFPTALIGPRALAGTLDPGALEMTDTEGVSMRAAMASFGVEAAQSLGIARDPATVAGYLEAHIEQGPVLEAENLPVAAVSAICGISRFEVMVTGTTGHAGTVPMSGRQDALVAASRIIALVSDEAMATEVRATVGSISVGPGAVNAIPSRVRFTLEIRAASDATRVAFETGILGRAQEICAAAGCEIEAGRTYVQPATTCDPRLTEALEQAIRDHGIRPMTIPSGATHDASAMADLCPVSMLFVRCRGGVSHRPDEFASAEDLDVAITVLERAILRLARQG</sequence>
<dbReference type="PANTHER" id="PTHR32494">
    <property type="entry name" value="ALLANTOATE DEIMINASE-RELATED"/>
    <property type="match status" value="1"/>
</dbReference>
<keyword evidence="4 7" id="KW-0479">Metal-binding</keyword>
<gene>
    <name evidence="10" type="ORF">SAMN04487940_11730</name>
</gene>
<dbReference type="EMBL" id="FNYY01000017">
    <property type="protein sequence ID" value="SEJ99697.1"/>
    <property type="molecule type" value="Genomic_DNA"/>
</dbReference>
<keyword evidence="11" id="KW-1185">Reference proteome</keyword>
<dbReference type="GO" id="GO:0046872">
    <property type="term" value="F:metal ion binding"/>
    <property type="evidence" value="ECO:0007669"/>
    <property type="project" value="UniProtKB-KW"/>
</dbReference>
<evidence type="ECO:0000259" key="9">
    <source>
        <dbReference type="Pfam" id="PF07687"/>
    </source>
</evidence>
<reference evidence="10 11" key="1">
    <citation type="submission" date="2016-10" db="EMBL/GenBank/DDBJ databases">
        <authorList>
            <person name="Varghese N."/>
            <person name="Submissions S."/>
        </authorList>
    </citation>
    <scope>NUCLEOTIDE SEQUENCE [LARGE SCALE GENOMIC DNA]</scope>
    <source>
        <strain evidence="10 11">FF3</strain>
    </source>
</reference>
<evidence type="ECO:0000256" key="4">
    <source>
        <dbReference type="ARBA" id="ARBA00022723"/>
    </source>
</evidence>
<feature type="binding site" evidence="7">
    <location>
        <position position="187"/>
    </location>
    <ligand>
        <name>Zn(2+)</name>
        <dbReference type="ChEBI" id="CHEBI:29105"/>
        <label>1</label>
    </ligand>
</feature>
<dbReference type="GeneID" id="80820060"/>
<feature type="binding site" evidence="7">
    <location>
        <position position="88"/>
    </location>
    <ligand>
        <name>Zn(2+)</name>
        <dbReference type="ChEBI" id="CHEBI:29105"/>
        <label>2</label>
    </ligand>
</feature>
<dbReference type="SUPFAM" id="SSF53187">
    <property type="entry name" value="Zn-dependent exopeptidases"/>
    <property type="match status" value="1"/>
</dbReference>
<comment type="subunit">
    <text evidence="3">Homodimer.</text>
</comment>
<dbReference type="Pfam" id="PF07687">
    <property type="entry name" value="M20_dimer"/>
    <property type="match status" value="1"/>
</dbReference>
<feature type="binding site" evidence="8">
    <location>
        <position position="283"/>
    </location>
    <ligand>
        <name>allantoate</name>
        <dbReference type="ChEBI" id="CHEBI:17536"/>
    </ligand>
</feature>
<feature type="binding site" evidence="7">
    <location>
        <position position="77"/>
    </location>
    <ligand>
        <name>Zn(2+)</name>
        <dbReference type="ChEBI" id="CHEBI:29105"/>
        <label>1</label>
    </ligand>
</feature>
<evidence type="ECO:0000256" key="3">
    <source>
        <dbReference type="ARBA" id="ARBA00011738"/>
    </source>
</evidence>
<feature type="binding site" evidence="7">
    <location>
        <position position="377"/>
    </location>
    <ligand>
        <name>Zn(2+)</name>
        <dbReference type="ChEBI" id="CHEBI:29105"/>
        <label>2</label>
    </ligand>
</feature>
<dbReference type="CDD" id="cd03884">
    <property type="entry name" value="M20_bAS"/>
    <property type="match status" value="1"/>
</dbReference>
<feature type="domain" description="Peptidase M20 dimerisation" evidence="9">
    <location>
        <begin position="208"/>
        <end position="294"/>
    </location>
</feature>
<dbReference type="PIRSF" id="PIRSF001235">
    <property type="entry name" value="Amidase_carbamoylase"/>
    <property type="match status" value="1"/>
</dbReference>
<evidence type="ECO:0000256" key="8">
    <source>
        <dbReference type="PIRSR" id="PIRSR001235-2"/>
    </source>
</evidence>
<evidence type="ECO:0000256" key="1">
    <source>
        <dbReference type="ARBA" id="ARBA00001936"/>
    </source>
</evidence>
<evidence type="ECO:0000256" key="5">
    <source>
        <dbReference type="ARBA" id="ARBA00022801"/>
    </source>
</evidence>
<dbReference type="Gene3D" id="3.30.70.360">
    <property type="match status" value="1"/>
</dbReference>
<dbReference type="InterPro" id="IPR011650">
    <property type="entry name" value="Peptidase_M20_dimer"/>
</dbReference>
<accession>A0A975WDA1</accession>
<dbReference type="Proteomes" id="UP000182932">
    <property type="component" value="Unassembled WGS sequence"/>
</dbReference>
<dbReference type="NCBIfam" id="TIGR01879">
    <property type="entry name" value="hydantase"/>
    <property type="match status" value="1"/>
</dbReference>
<evidence type="ECO:0000313" key="10">
    <source>
        <dbReference type="EMBL" id="SEJ99697.1"/>
    </source>
</evidence>
<feature type="binding site" evidence="7">
    <location>
        <position position="123"/>
    </location>
    <ligand>
        <name>Zn(2+)</name>
        <dbReference type="ChEBI" id="CHEBI:29105"/>
        <label>2</label>
    </ligand>
</feature>
<keyword evidence="7" id="KW-0862">Zinc</keyword>
<evidence type="ECO:0000256" key="6">
    <source>
        <dbReference type="ARBA" id="ARBA00023211"/>
    </source>
</evidence>
<dbReference type="InterPro" id="IPR002933">
    <property type="entry name" value="Peptidase_M20"/>
</dbReference>
<dbReference type="AlphaFoldDB" id="A0A975WDA1"/>
<evidence type="ECO:0000313" key="11">
    <source>
        <dbReference type="Proteomes" id="UP000182932"/>
    </source>
</evidence>
<evidence type="ECO:0000256" key="2">
    <source>
        <dbReference type="ARBA" id="ARBA00006153"/>
    </source>
</evidence>
<dbReference type="GO" id="GO:0016813">
    <property type="term" value="F:hydrolase activity, acting on carbon-nitrogen (but not peptide) bonds, in linear amidines"/>
    <property type="evidence" value="ECO:0007669"/>
    <property type="project" value="InterPro"/>
</dbReference>
<protein>
    <submittedName>
        <fullName evidence="10">Allantoate deiminase</fullName>
    </submittedName>
</protein>
<name>A0A975WDA1_9RHOB</name>
<feature type="binding site" evidence="8">
    <location>
        <position position="270"/>
    </location>
    <ligand>
        <name>allantoate</name>
        <dbReference type="ChEBI" id="CHEBI:17536"/>
    </ligand>
</feature>
<comment type="cofactor">
    <cofactor evidence="1">
        <name>Mn(2+)</name>
        <dbReference type="ChEBI" id="CHEBI:29035"/>
    </cofactor>
</comment>
<dbReference type="PANTHER" id="PTHR32494:SF19">
    <property type="entry name" value="ALLANTOATE DEIMINASE-RELATED"/>
    <property type="match status" value="1"/>
</dbReference>
<dbReference type="RefSeq" id="WP_074838131.1">
    <property type="nucleotide sequence ID" value="NZ_CBDCHI020000006.1"/>
</dbReference>
<dbReference type="InterPro" id="IPR010158">
    <property type="entry name" value="Amidase_Cbmase"/>
</dbReference>
<feature type="binding site" evidence="8">
    <location>
        <position position="212"/>
    </location>
    <ligand>
        <name>allantoate</name>
        <dbReference type="ChEBI" id="CHEBI:17536"/>
    </ligand>
</feature>
<comment type="cofactor">
    <cofactor evidence="7">
        <name>Zn(2+)</name>
        <dbReference type="ChEBI" id="CHEBI:29105"/>
    </cofactor>
    <text evidence="7">Binds 2 Zn(2+) ions per subunit.</text>
</comment>
<organism evidence="10 11">
    <name type="scientific">Marinovum algicola</name>
    <dbReference type="NCBI Taxonomy" id="42444"/>
    <lineage>
        <taxon>Bacteria</taxon>
        <taxon>Pseudomonadati</taxon>
        <taxon>Pseudomonadota</taxon>
        <taxon>Alphaproteobacteria</taxon>
        <taxon>Rhodobacterales</taxon>
        <taxon>Roseobacteraceae</taxon>
        <taxon>Marinovum</taxon>
    </lineage>
</organism>
<dbReference type="InterPro" id="IPR036264">
    <property type="entry name" value="Bact_exopeptidase_dim_dom"/>
</dbReference>
<keyword evidence="6" id="KW-0464">Manganese</keyword>
<proteinExistence type="inferred from homology"/>
<feature type="binding site" evidence="7">
    <location>
        <position position="88"/>
    </location>
    <ligand>
        <name>Zn(2+)</name>
        <dbReference type="ChEBI" id="CHEBI:29105"/>
        <label>1</label>
    </ligand>
</feature>
<comment type="similarity">
    <text evidence="2">Belongs to the peptidase M20 family.</text>
</comment>
<dbReference type="SUPFAM" id="SSF55031">
    <property type="entry name" value="Bacterial exopeptidase dimerisation domain"/>
    <property type="match status" value="1"/>
</dbReference>
<comment type="caution">
    <text evidence="10">The sequence shown here is derived from an EMBL/GenBank/DDBJ whole genome shotgun (WGS) entry which is preliminary data.</text>
</comment>
<keyword evidence="5" id="KW-0378">Hydrolase</keyword>
<evidence type="ECO:0000256" key="7">
    <source>
        <dbReference type="PIRSR" id="PIRSR001235-1"/>
    </source>
</evidence>
<dbReference type="Pfam" id="PF01546">
    <property type="entry name" value="Peptidase_M20"/>
    <property type="match status" value="1"/>
</dbReference>
<dbReference type="Gene3D" id="3.40.630.10">
    <property type="entry name" value="Zn peptidases"/>
    <property type="match status" value="1"/>
</dbReference>